<gene>
    <name evidence="2" type="ORF">FB458_0726</name>
</gene>
<organism evidence="2 3">
    <name type="scientific">Lapillicoccus jejuensis</name>
    <dbReference type="NCBI Taxonomy" id="402171"/>
    <lineage>
        <taxon>Bacteria</taxon>
        <taxon>Bacillati</taxon>
        <taxon>Actinomycetota</taxon>
        <taxon>Actinomycetes</taxon>
        <taxon>Micrococcales</taxon>
        <taxon>Intrasporangiaceae</taxon>
        <taxon>Lapillicoccus</taxon>
    </lineage>
</organism>
<accession>A0A542DX52</accession>
<dbReference type="EMBL" id="VFMN01000001">
    <property type="protein sequence ID" value="TQJ07658.1"/>
    <property type="molecule type" value="Genomic_DNA"/>
</dbReference>
<comment type="caution">
    <text evidence="2">The sequence shown here is derived from an EMBL/GenBank/DDBJ whole genome shotgun (WGS) entry which is preliminary data.</text>
</comment>
<dbReference type="AlphaFoldDB" id="A0A542DX52"/>
<keyword evidence="1" id="KW-1133">Transmembrane helix</keyword>
<reference evidence="2 3" key="1">
    <citation type="submission" date="2019-06" db="EMBL/GenBank/DDBJ databases">
        <title>Sequencing the genomes of 1000 actinobacteria strains.</title>
        <authorList>
            <person name="Klenk H.-P."/>
        </authorList>
    </citation>
    <scope>NUCLEOTIDE SEQUENCE [LARGE SCALE GENOMIC DNA]</scope>
    <source>
        <strain evidence="2 3">DSM 18607</strain>
    </source>
</reference>
<proteinExistence type="predicted"/>
<dbReference type="Proteomes" id="UP000317893">
    <property type="component" value="Unassembled WGS sequence"/>
</dbReference>
<feature type="transmembrane region" description="Helical" evidence="1">
    <location>
        <begin position="147"/>
        <end position="166"/>
    </location>
</feature>
<feature type="transmembrane region" description="Helical" evidence="1">
    <location>
        <begin position="39"/>
        <end position="59"/>
    </location>
</feature>
<evidence type="ECO:0000313" key="2">
    <source>
        <dbReference type="EMBL" id="TQJ07658.1"/>
    </source>
</evidence>
<sequence>MTTSPTPAADDAGRARAAAEVLAAADRARRTARADRQGLAIPLLVTGVLVLGYGVLVLAHERWIAGLLAASPTGSIALTPDPWSVVLDGYWSLGGALALAVTGAWLGLRARRVGVGETGAAWATGVLALVLFGYALAGFFLPIPLAVVTMLSPAAPYCLALLVVAAKRHDRALAVWALVVGLLVTLDRLGWLANRVYDVYRLVGVPAEQITWWVAPGFFDVVTGVVVVLVAALRMRADRREAARQHAVGPVVA</sequence>
<evidence type="ECO:0000256" key="1">
    <source>
        <dbReference type="SAM" id="Phobius"/>
    </source>
</evidence>
<name>A0A542DX52_9MICO</name>
<protein>
    <submittedName>
        <fullName evidence="2">Uncharacterized protein</fullName>
    </submittedName>
</protein>
<feature type="transmembrane region" description="Helical" evidence="1">
    <location>
        <begin position="89"/>
        <end position="108"/>
    </location>
</feature>
<evidence type="ECO:0000313" key="3">
    <source>
        <dbReference type="Proteomes" id="UP000317893"/>
    </source>
</evidence>
<keyword evidence="1" id="KW-0472">Membrane</keyword>
<dbReference type="RefSeq" id="WP_141846845.1">
    <property type="nucleotide sequence ID" value="NZ_BAAAPR010000008.1"/>
</dbReference>
<feature type="transmembrane region" description="Helical" evidence="1">
    <location>
        <begin position="173"/>
        <end position="193"/>
    </location>
</feature>
<keyword evidence="3" id="KW-1185">Reference proteome</keyword>
<keyword evidence="1" id="KW-0812">Transmembrane</keyword>
<feature type="transmembrane region" description="Helical" evidence="1">
    <location>
        <begin position="120"/>
        <end position="141"/>
    </location>
</feature>
<feature type="transmembrane region" description="Helical" evidence="1">
    <location>
        <begin position="213"/>
        <end position="233"/>
    </location>
</feature>